<name>A0ABW5SWY1_9BACI</name>
<accession>A0ABW5SWY1</accession>
<dbReference type="Proteomes" id="UP001597520">
    <property type="component" value="Unassembled WGS sequence"/>
</dbReference>
<protein>
    <submittedName>
        <fullName evidence="1">Uncharacterized protein</fullName>
    </submittedName>
</protein>
<evidence type="ECO:0000313" key="2">
    <source>
        <dbReference type="Proteomes" id="UP001597520"/>
    </source>
</evidence>
<organism evidence="1 2">
    <name type="scientific">Salibacterium lacus</name>
    <dbReference type="NCBI Taxonomy" id="1898109"/>
    <lineage>
        <taxon>Bacteria</taxon>
        <taxon>Bacillati</taxon>
        <taxon>Bacillota</taxon>
        <taxon>Bacilli</taxon>
        <taxon>Bacillales</taxon>
        <taxon>Bacillaceae</taxon>
    </lineage>
</organism>
<evidence type="ECO:0000313" key="1">
    <source>
        <dbReference type="EMBL" id="MFD2704216.1"/>
    </source>
</evidence>
<dbReference type="RefSeq" id="WP_380711505.1">
    <property type="nucleotide sequence ID" value="NZ_JBHUML010000002.1"/>
</dbReference>
<gene>
    <name evidence="1" type="ORF">ACFSUB_01950</name>
</gene>
<proteinExistence type="predicted"/>
<sequence length="62" mass="7335">MDLYKVSYFVWGHPAFAIVSARSEDEAISYINRDYELEDNFHVRKVSFYDSKPGIKEKVFEP</sequence>
<keyword evidence="2" id="KW-1185">Reference proteome</keyword>
<comment type="caution">
    <text evidence="1">The sequence shown here is derived from an EMBL/GenBank/DDBJ whole genome shotgun (WGS) entry which is preliminary data.</text>
</comment>
<dbReference type="EMBL" id="JBHUML010000002">
    <property type="protein sequence ID" value="MFD2704216.1"/>
    <property type="molecule type" value="Genomic_DNA"/>
</dbReference>
<reference evidence="2" key="1">
    <citation type="journal article" date="2019" name="Int. J. Syst. Evol. Microbiol.">
        <title>The Global Catalogue of Microorganisms (GCM) 10K type strain sequencing project: providing services to taxonomists for standard genome sequencing and annotation.</title>
        <authorList>
            <consortium name="The Broad Institute Genomics Platform"/>
            <consortium name="The Broad Institute Genome Sequencing Center for Infectious Disease"/>
            <person name="Wu L."/>
            <person name="Ma J."/>
        </authorList>
    </citation>
    <scope>NUCLEOTIDE SEQUENCE [LARGE SCALE GENOMIC DNA]</scope>
    <source>
        <strain evidence="2">KCTC 33792</strain>
    </source>
</reference>